<dbReference type="AlphaFoldDB" id="A0A844GUY3"/>
<dbReference type="GO" id="GO:0047617">
    <property type="term" value="F:fatty acyl-CoA hydrolase activity"/>
    <property type="evidence" value="ECO:0007669"/>
    <property type="project" value="TreeGrafter"/>
</dbReference>
<dbReference type="InterPro" id="IPR029069">
    <property type="entry name" value="HotDog_dom_sf"/>
</dbReference>
<reference evidence="3 4" key="1">
    <citation type="submission" date="2019-11" db="EMBL/GenBank/DDBJ databases">
        <title>Isolation of a new High Light Tolerant Cyanobacteria.</title>
        <authorList>
            <person name="Dobson Z."/>
            <person name="Vaughn N."/>
            <person name="Vaughn M."/>
            <person name="Fromme P."/>
            <person name="Mazor Y."/>
        </authorList>
    </citation>
    <scope>NUCLEOTIDE SEQUENCE [LARGE SCALE GENOMIC DNA]</scope>
    <source>
        <strain evidence="3 4">0216</strain>
    </source>
</reference>
<organism evidence="3 4">
    <name type="scientific">Cyanobacterium aponinum 0216</name>
    <dbReference type="NCBI Taxonomy" id="2676140"/>
    <lineage>
        <taxon>Bacteria</taxon>
        <taxon>Bacillati</taxon>
        <taxon>Cyanobacteriota</taxon>
        <taxon>Cyanophyceae</taxon>
        <taxon>Oscillatoriophycideae</taxon>
        <taxon>Chroococcales</taxon>
        <taxon>Geminocystaceae</taxon>
        <taxon>Cyanobacterium</taxon>
    </lineage>
</organism>
<dbReference type="Gene3D" id="3.10.129.10">
    <property type="entry name" value="Hotdog Thioesterase"/>
    <property type="match status" value="1"/>
</dbReference>
<protein>
    <submittedName>
        <fullName evidence="3">YbgC/FadM family acyl-CoA thioesterase</fullName>
        <ecNumber evidence="3">3.1.2.-</ecNumber>
    </submittedName>
</protein>
<evidence type="ECO:0000313" key="4">
    <source>
        <dbReference type="Proteomes" id="UP000437131"/>
    </source>
</evidence>
<keyword evidence="2 3" id="KW-0378">Hydrolase</keyword>
<evidence type="ECO:0000256" key="2">
    <source>
        <dbReference type="ARBA" id="ARBA00022801"/>
    </source>
</evidence>
<dbReference type="EMBL" id="WMIA01000024">
    <property type="protein sequence ID" value="MTF40274.1"/>
    <property type="molecule type" value="Genomic_DNA"/>
</dbReference>
<comment type="similarity">
    <text evidence="1">Belongs to the 4-hydroxybenzoyl-CoA thioesterase family.</text>
</comment>
<proteinExistence type="inferred from homology"/>
<evidence type="ECO:0000256" key="1">
    <source>
        <dbReference type="ARBA" id="ARBA00005953"/>
    </source>
</evidence>
<accession>A0A844GUY3</accession>
<gene>
    <name evidence="3" type="ORF">GGC33_15245</name>
</gene>
<dbReference type="PIRSF" id="PIRSF003230">
    <property type="entry name" value="YbgC"/>
    <property type="match status" value="1"/>
</dbReference>
<evidence type="ECO:0000313" key="3">
    <source>
        <dbReference type="EMBL" id="MTF40274.1"/>
    </source>
</evidence>
<name>A0A844GUY3_9CHRO</name>
<dbReference type="SUPFAM" id="SSF54637">
    <property type="entry name" value="Thioesterase/thiol ester dehydrase-isomerase"/>
    <property type="match status" value="1"/>
</dbReference>
<dbReference type="RefSeq" id="WP_015221073.1">
    <property type="nucleotide sequence ID" value="NZ_WMIA01000024.1"/>
</dbReference>
<dbReference type="InterPro" id="IPR006684">
    <property type="entry name" value="YbgC/YbaW"/>
</dbReference>
<dbReference type="EC" id="3.1.2.-" evidence="3"/>
<dbReference type="NCBIfam" id="TIGR00051">
    <property type="entry name" value="YbgC/FadM family acyl-CoA thioesterase"/>
    <property type="match status" value="1"/>
</dbReference>
<dbReference type="Pfam" id="PF13279">
    <property type="entry name" value="4HBT_2"/>
    <property type="match status" value="1"/>
</dbReference>
<dbReference type="CDD" id="cd00586">
    <property type="entry name" value="4HBT"/>
    <property type="match status" value="1"/>
</dbReference>
<sequence length="160" mass="18547">MSQGKKPQLPPSTDIELDHSYRANTEKWFEYPIVVHPHHTDYGGIVWHGNYIAWMEEARVECLQSIGIDYAHLVELGYELPVVEVNIRYHRSLKMGDRAIVKTRVNDLEGVRIHWDYEITAWRGNITYVTGKVTLVGIDREKGKIMRQLPPVLKDALIKL</sequence>
<dbReference type="InterPro" id="IPR050563">
    <property type="entry name" value="4-hydroxybenzoyl-CoA_TE"/>
</dbReference>
<dbReference type="PANTHER" id="PTHR31793">
    <property type="entry name" value="4-HYDROXYBENZOYL-COA THIOESTERASE FAMILY MEMBER"/>
    <property type="match status" value="1"/>
</dbReference>
<dbReference type="PANTHER" id="PTHR31793:SF37">
    <property type="entry name" value="ACYL-COA THIOESTER HYDROLASE YBGC"/>
    <property type="match status" value="1"/>
</dbReference>
<dbReference type="Proteomes" id="UP000437131">
    <property type="component" value="Unassembled WGS sequence"/>
</dbReference>
<comment type="caution">
    <text evidence="3">The sequence shown here is derived from an EMBL/GenBank/DDBJ whole genome shotgun (WGS) entry which is preliminary data.</text>
</comment>